<evidence type="ECO:0000256" key="8">
    <source>
        <dbReference type="ARBA" id="ARBA00023136"/>
    </source>
</evidence>
<dbReference type="GO" id="GO:0015386">
    <property type="term" value="F:potassium:proton antiporter activity"/>
    <property type="evidence" value="ECO:0007669"/>
    <property type="project" value="TreeGrafter"/>
</dbReference>
<feature type="transmembrane region" description="Helical" evidence="10">
    <location>
        <begin position="106"/>
        <end position="128"/>
    </location>
</feature>
<evidence type="ECO:0000256" key="7">
    <source>
        <dbReference type="ARBA" id="ARBA00023065"/>
    </source>
</evidence>
<keyword evidence="5 10" id="KW-1133">Transmembrane helix</keyword>
<dbReference type="GO" id="GO:0005886">
    <property type="term" value="C:plasma membrane"/>
    <property type="evidence" value="ECO:0007669"/>
    <property type="project" value="UniProtKB-SubCell"/>
</dbReference>
<dbReference type="Pfam" id="PF00999">
    <property type="entry name" value="Na_H_Exchanger"/>
    <property type="match status" value="1"/>
</dbReference>
<evidence type="ECO:0000256" key="10">
    <source>
        <dbReference type="RuleBase" id="RU366002"/>
    </source>
</evidence>
<dbReference type="AlphaFoldDB" id="A0A7C9KYM0"/>
<dbReference type="OrthoDB" id="9809206at2"/>
<feature type="transmembrane region" description="Helical" evidence="10">
    <location>
        <begin position="305"/>
        <end position="330"/>
    </location>
</feature>
<evidence type="ECO:0000259" key="11">
    <source>
        <dbReference type="Pfam" id="PF00999"/>
    </source>
</evidence>
<feature type="domain" description="Cation/H+ exchanger transmembrane" evidence="11">
    <location>
        <begin position="7"/>
        <end position="414"/>
    </location>
</feature>
<keyword evidence="2 10" id="KW-0813">Transport</keyword>
<protein>
    <submittedName>
        <fullName evidence="12">Na+/H+ antiporter</fullName>
    </submittedName>
</protein>
<keyword evidence="10" id="KW-0997">Cell inner membrane</keyword>
<name>A0A7C9KYM0_9SPHN</name>
<dbReference type="NCBIfam" id="TIGR00831">
    <property type="entry name" value="a_cpa1"/>
    <property type="match status" value="1"/>
</dbReference>
<evidence type="ECO:0000256" key="3">
    <source>
        <dbReference type="ARBA" id="ARBA00022475"/>
    </source>
</evidence>
<dbReference type="GO" id="GO:0015385">
    <property type="term" value="F:sodium:proton antiporter activity"/>
    <property type="evidence" value="ECO:0007669"/>
    <property type="project" value="InterPro"/>
</dbReference>
<dbReference type="PANTHER" id="PTHR10110:SF86">
    <property type="entry name" value="SODIUM_HYDROGEN EXCHANGER 7"/>
    <property type="match status" value="1"/>
</dbReference>
<feature type="transmembrane region" description="Helical" evidence="10">
    <location>
        <begin position="173"/>
        <end position="197"/>
    </location>
</feature>
<feature type="transmembrane region" description="Helical" evidence="10">
    <location>
        <begin position="264"/>
        <end position="285"/>
    </location>
</feature>
<keyword evidence="8 10" id="KW-0472">Membrane</keyword>
<dbReference type="EMBL" id="WIOL01000007">
    <property type="protein sequence ID" value="MQT18522.1"/>
    <property type="molecule type" value="Genomic_DNA"/>
</dbReference>
<dbReference type="GO" id="GO:0098719">
    <property type="term" value="P:sodium ion import across plasma membrane"/>
    <property type="evidence" value="ECO:0007669"/>
    <property type="project" value="TreeGrafter"/>
</dbReference>
<keyword evidence="10" id="KW-0050">Antiport</keyword>
<feature type="transmembrane region" description="Helical" evidence="10">
    <location>
        <begin position="389"/>
        <end position="413"/>
    </location>
</feature>
<evidence type="ECO:0000256" key="6">
    <source>
        <dbReference type="ARBA" id="ARBA00023053"/>
    </source>
</evidence>
<dbReference type="GO" id="GO:0051453">
    <property type="term" value="P:regulation of intracellular pH"/>
    <property type="evidence" value="ECO:0007669"/>
    <property type="project" value="TreeGrafter"/>
</dbReference>
<keyword evidence="3" id="KW-1003">Cell membrane</keyword>
<evidence type="ECO:0000313" key="13">
    <source>
        <dbReference type="Proteomes" id="UP000481327"/>
    </source>
</evidence>
<dbReference type="InterPro" id="IPR018422">
    <property type="entry name" value="Cation/H_exchanger_CPA1"/>
</dbReference>
<feature type="transmembrane region" description="Helical" evidence="10">
    <location>
        <begin position="47"/>
        <end position="63"/>
    </location>
</feature>
<dbReference type="PANTHER" id="PTHR10110">
    <property type="entry name" value="SODIUM/HYDROGEN EXCHANGER"/>
    <property type="match status" value="1"/>
</dbReference>
<dbReference type="Gene3D" id="6.10.140.1330">
    <property type="match status" value="1"/>
</dbReference>
<keyword evidence="9 10" id="KW-0739">Sodium transport</keyword>
<keyword evidence="13" id="KW-1185">Reference proteome</keyword>
<dbReference type="Proteomes" id="UP000481327">
    <property type="component" value="Unassembled WGS sequence"/>
</dbReference>
<keyword evidence="4 10" id="KW-0812">Transmembrane</keyword>
<dbReference type="InterPro" id="IPR006153">
    <property type="entry name" value="Cation/H_exchanger_TM"/>
</dbReference>
<sequence length="540" mass="57668">MILLVAVVVSGAISRMLPFSAPAPLVQIALGAMVGLVADVRVELNPELFLLLFLPPLLFLDGWRIPKDELFQDLAAVTGLALGLVLLTVIGMGFFINWMIPAMPLAVAFALAAVVSPTDPIAVSAIAARVPIPKRMMHILEGESLLNDASGLVCLRFAVAAALTGSFSPSAAAASFLWTAGAGLAVGVFVTLAVTQTKAWVSRIYGEDTGSQVLVSLLIPFAAYLLAEEVHASGILAAVAAGVTMSFADVASEAMAATRMRRNSVWDMIQFTLNGIIFVLLGEQLPRILASARATVQLTDHVEPWWLSVYVLAIVAGLVVLRFAWVWVSFRLTLLRRRRDGTADVPHSPDWRLFAAMSAAGVRGAITLAGVLTLPLAMADGAAFPARDLAIFLATGVIIVSLVLASVVLPLLLRGLTMPAEPSKQAEEDRARVLAAEAAIRAIESTQHRLAEGRSDADIFAAAGARIMGIYRQRIESRSRQGQAGRDAAQQERIERELLLAAVAAERGVIAEHLRERRIGSAAGHKLIRELDLIEVRFKG</sequence>
<evidence type="ECO:0000256" key="2">
    <source>
        <dbReference type="ARBA" id="ARBA00022448"/>
    </source>
</evidence>
<feature type="transmembrane region" description="Helical" evidence="10">
    <location>
        <begin position="75"/>
        <end position="100"/>
    </location>
</feature>
<comment type="function">
    <text evidence="10">Na(+)/H(+) antiporter that extrudes sodium in exchange for external protons.</text>
</comment>
<evidence type="ECO:0000256" key="4">
    <source>
        <dbReference type="ARBA" id="ARBA00022692"/>
    </source>
</evidence>
<comment type="caution">
    <text evidence="10">Lacks conserved residue(s) required for the propagation of feature annotation.</text>
</comment>
<keyword evidence="7 10" id="KW-0406">Ion transport</keyword>
<evidence type="ECO:0000256" key="1">
    <source>
        <dbReference type="ARBA" id="ARBA00004651"/>
    </source>
</evidence>
<accession>A0A7C9KYM0</accession>
<organism evidence="12 13">
    <name type="scientific">Sandarakinorhabdus fusca</name>
    <dbReference type="NCBI Taxonomy" id="1439888"/>
    <lineage>
        <taxon>Bacteria</taxon>
        <taxon>Pseudomonadati</taxon>
        <taxon>Pseudomonadota</taxon>
        <taxon>Alphaproteobacteria</taxon>
        <taxon>Sphingomonadales</taxon>
        <taxon>Sphingosinicellaceae</taxon>
        <taxon>Sandarakinorhabdus</taxon>
    </lineage>
</organism>
<feature type="transmembrane region" description="Helical" evidence="10">
    <location>
        <begin position="351"/>
        <end position="377"/>
    </location>
</feature>
<proteinExistence type="inferred from homology"/>
<comment type="subcellular location">
    <subcellularLocation>
        <location evidence="10">Cell inner membrane</location>
        <topology evidence="10">Multi-pass membrane protein</topology>
    </subcellularLocation>
    <subcellularLocation>
        <location evidence="1">Cell membrane</location>
        <topology evidence="1">Multi-pass membrane protein</topology>
    </subcellularLocation>
</comment>
<gene>
    <name evidence="12" type="ORF">F3168_14805</name>
</gene>
<evidence type="ECO:0000313" key="12">
    <source>
        <dbReference type="EMBL" id="MQT18522.1"/>
    </source>
</evidence>
<reference evidence="12 13" key="1">
    <citation type="submission" date="2019-09" db="EMBL/GenBank/DDBJ databases">
        <title>Polymorphobacter sp. isolated from a lake in China.</title>
        <authorList>
            <person name="Liu Z."/>
        </authorList>
    </citation>
    <scope>NUCLEOTIDE SEQUENCE [LARGE SCALE GENOMIC DNA]</scope>
    <source>
        <strain evidence="12 13">D40P</strain>
    </source>
</reference>
<keyword evidence="6 10" id="KW-0915">Sodium</keyword>
<dbReference type="InterPro" id="IPR004705">
    <property type="entry name" value="Cation/H_exchanger_CPA1_bac"/>
</dbReference>
<evidence type="ECO:0000256" key="9">
    <source>
        <dbReference type="ARBA" id="ARBA00023201"/>
    </source>
</evidence>
<evidence type="ECO:0000256" key="5">
    <source>
        <dbReference type="ARBA" id="ARBA00022989"/>
    </source>
</evidence>
<comment type="caution">
    <text evidence="12">The sequence shown here is derived from an EMBL/GenBank/DDBJ whole genome shotgun (WGS) entry which is preliminary data.</text>
</comment>
<comment type="similarity">
    <text evidence="10">Belongs to the monovalent cation:proton antiporter 1 (CPA1) transporter (TC 2.A.36) family.</text>
</comment>